<dbReference type="AlphaFoldDB" id="A0A0S2HXK1"/>
<feature type="transmembrane region" description="Helical" evidence="5">
    <location>
        <begin position="46"/>
        <end position="66"/>
    </location>
</feature>
<dbReference type="InterPro" id="IPR004481">
    <property type="entry name" value="K/Na/Ca-exchanger"/>
</dbReference>
<proteinExistence type="predicted"/>
<dbReference type="GO" id="GO:0005886">
    <property type="term" value="C:plasma membrane"/>
    <property type="evidence" value="ECO:0007669"/>
    <property type="project" value="TreeGrafter"/>
</dbReference>
<evidence type="ECO:0000256" key="4">
    <source>
        <dbReference type="ARBA" id="ARBA00023136"/>
    </source>
</evidence>
<dbReference type="GO" id="GO:0005262">
    <property type="term" value="F:calcium channel activity"/>
    <property type="evidence" value="ECO:0007669"/>
    <property type="project" value="TreeGrafter"/>
</dbReference>
<feature type="domain" description="Sodium/calcium exchanger membrane region" evidence="6">
    <location>
        <begin position="6"/>
        <end position="154"/>
    </location>
</feature>
<dbReference type="Proteomes" id="UP000064893">
    <property type="component" value="Chromosome"/>
</dbReference>
<organism evidence="7 8">
    <name type="scientific">Salinivirga cyanobacteriivorans</name>
    <dbReference type="NCBI Taxonomy" id="1307839"/>
    <lineage>
        <taxon>Bacteria</taxon>
        <taxon>Pseudomonadati</taxon>
        <taxon>Bacteroidota</taxon>
        <taxon>Bacteroidia</taxon>
        <taxon>Bacteroidales</taxon>
        <taxon>Salinivirgaceae</taxon>
        <taxon>Salinivirga</taxon>
    </lineage>
</organism>
<evidence type="ECO:0000256" key="1">
    <source>
        <dbReference type="ARBA" id="ARBA00004141"/>
    </source>
</evidence>
<feature type="domain" description="Sodium/calcium exchanger membrane region" evidence="6">
    <location>
        <begin position="195"/>
        <end position="341"/>
    </location>
</feature>
<dbReference type="NCBIfam" id="TIGR00367">
    <property type="entry name" value="calcium/sodium antiporter"/>
    <property type="match status" value="1"/>
</dbReference>
<evidence type="ECO:0000313" key="8">
    <source>
        <dbReference type="Proteomes" id="UP000064893"/>
    </source>
</evidence>
<feature type="transmembrane region" description="Helical" evidence="5">
    <location>
        <begin position="6"/>
        <end position="25"/>
    </location>
</feature>
<comment type="subcellular location">
    <subcellularLocation>
        <location evidence="1">Membrane</location>
        <topology evidence="1">Multi-pass membrane protein</topology>
    </subcellularLocation>
</comment>
<feature type="transmembrane region" description="Helical" evidence="5">
    <location>
        <begin position="136"/>
        <end position="154"/>
    </location>
</feature>
<keyword evidence="3 5" id="KW-1133">Transmembrane helix</keyword>
<dbReference type="OrthoDB" id="6146067at2"/>
<protein>
    <submittedName>
        <fullName evidence="7">Inner membrane protein YrbG</fullName>
    </submittedName>
</protein>
<dbReference type="PANTHER" id="PTHR10846:SF8">
    <property type="entry name" value="INNER MEMBRANE PROTEIN YRBG"/>
    <property type="match status" value="1"/>
</dbReference>
<dbReference type="PANTHER" id="PTHR10846">
    <property type="entry name" value="SODIUM/POTASSIUM/CALCIUM EXCHANGER"/>
    <property type="match status" value="1"/>
</dbReference>
<evidence type="ECO:0000256" key="5">
    <source>
        <dbReference type="SAM" id="Phobius"/>
    </source>
</evidence>
<dbReference type="EMBL" id="CP013118">
    <property type="protein sequence ID" value="ALO14742.1"/>
    <property type="molecule type" value="Genomic_DNA"/>
</dbReference>
<evidence type="ECO:0000256" key="3">
    <source>
        <dbReference type="ARBA" id="ARBA00022989"/>
    </source>
</evidence>
<feature type="transmembrane region" description="Helical" evidence="5">
    <location>
        <begin position="229"/>
        <end position="252"/>
    </location>
</feature>
<feature type="transmembrane region" description="Helical" evidence="5">
    <location>
        <begin position="329"/>
        <end position="347"/>
    </location>
</feature>
<keyword evidence="2 5" id="KW-0812">Transmembrane</keyword>
<dbReference type="Pfam" id="PF01699">
    <property type="entry name" value="Na_Ca_ex"/>
    <property type="match status" value="2"/>
</dbReference>
<feature type="transmembrane region" description="Helical" evidence="5">
    <location>
        <begin position="111"/>
        <end position="130"/>
    </location>
</feature>
<dbReference type="STRING" id="1307839.L21SP5_01078"/>
<dbReference type="GO" id="GO:0008273">
    <property type="term" value="F:calcium, potassium:sodium antiporter activity"/>
    <property type="evidence" value="ECO:0007669"/>
    <property type="project" value="TreeGrafter"/>
</dbReference>
<dbReference type="Gene3D" id="1.20.1420.30">
    <property type="entry name" value="NCX, central ion-binding region"/>
    <property type="match status" value="2"/>
</dbReference>
<keyword evidence="4 5" id="KW-0472">Membrane</keyword>
<dbReference type="InterPro" id="IPR004837">
    <property type="entry name" value="NaCa_Exmemb"/>
</dbReference>
<dbReference type="KEGG" id="blq:L21SP5_01078"/>
<evidence type="ECO:0000259" key="6">
    <source>
        <dbReference type="Pfam" id="PF01699"/>
    </source>
</evidence>
<dbReference type="InterPro" id="IPR044880">
    <property type="entry name" value="NCX_ion-bd_dom_sf"/>
</dbReference>
<dbReference type="GO" id="GO:0006874">
    <property type="term" value="P:intracellular calcium ion homeostasis"/>
    <property type="evidence" value="ECO:0007669"/>
    <property type="project" value="TreeGrafter"/>
</dbReference>
<dbReference type="RefSeq" id="WP_057952257.1">
    <property type="nucleotide sequence ID" value="NZ_CP013118.1"/>
</dbReference>
<feature type="transmembrane region" description="Helical" evidence="5">
    <location>
        <begin position="298"/>
        <end position="317"/>
    </location>
</feature>
<keyword evidence="8" id="KW-1185">Reference proteome</keyword>
<gene>
    <name evidence="7" type="primary">yrbG</name>
    <name evidence="7" type="ORF">L21SP5_01078</name>
</gene>
<accession>A0A0S2HXK1</accession>
<evidence type="ECO:0000313" key="7">
    <source>
        <dbReference type="EMBL" id="ALO14742.1"/>
    </source>
</evidence>
<feature type="transmembrane region" description="Helical" evidence="5">
    <location>
        <begin position="195"/>
        <end position="214"/>
    </location>
</feature>
<name>A0A0S2HXK1_9BACT</name>
<reference evidence="7 8" key="1">
    <citation type="submission" date="2015-11" db="EMBL/GenBank/DDBJ databases">
        <title>Description and complete genome sequence of a novel strain predominating in hypersaline microbial mats and representing a new family of the Bacteriodetes phylum.</title>
        <authorList>
            <person name="Spring S."/>
            <person name="Bunk B."/>
            <person name="Sproer C."/>
            <person name="Klenk H.-P."/>
        </authorList>
    </citation>
    <scope>NUCLEOTIDE SEQUENCE [LARGE SCALE GENOMIC DNA]</scope>
    <source>
        <strain evidence="7 8">L21-Spi-D4</strain>
    </source>
</reference>
<sequence>MIVIHILILLASFYALGVICDRYFIPALDEIGTKLKMPSDVAGATLMAVGSSAPELFIALFAVFVPAESGEIGGHGEIGVGTILGSALFNLLVISGAVAVVRTAVINWKPVVRDLGFYLLSVLLLVFTFLDGAILWWEAILLLVLYAMYVWVVMKWKHWVQYKPEPEPVEADEPAVKKPGIINFVFKLMFPFRHYIGQFLASIVWIAFFSWVLVESAIEVAHFFDIPEAIIALTVLAAGTSIPDLISSVLVSKRGKGDMGISNAIGSNVFDVLVGLGLPWIVFLTLYNKPIHVGNETLFTSALILLGSIVLMLLIFIANRWRLGKKAGWTLIVIYVMYIAWELFSYYSTKG</sequence>
<feature type="transmembrane region" description="Helical" evidence="5">
    <location>
        <begin position="78"/>
        <end position="99"/>
    </location>
</feature>
<evidence type="ECO:0000256" key="2">
    <source>
        <dbReference type="ARBA" id="ARBA00022692"/>
    </source>
</evidence>
<feature type="transmembrane region" description="Helical" evidence="5">
    <location>
        <begin position="264"/>
        <end position="286"/>
    </location>
</feature>